<dbReference type="PANTHER" id="PTHR47515">
    <property type="entry name" value="LOW CALCIUM RESPONSE LOCUS PROTEIN T"/>
    <property type="match status" value="1"/>
</dbReference>
<feature type="domain" description="Integrase catalytic" evidence="2">
    <location>
        <begin position="1"/>
        <end position="35"/>
    </location>
</feature>
<dbReference type="GO" id="GO:0015074">
    <property type="term" value="P:DNA integration"/>
    <property type="evidence" value="ECO:0007669"/>
    <property type="project" value="InterPro"/>
</dbReference>
<feature type="region of interest" description="Disordered" evidence="1">
    <location>
        <begin position="25"/>
        <end position="48"/>
    </location>
</feature>
<keyword evidence="4" id="KW-1185">Reference proteome</keyword>
<dbReference type="STRING" id="1109412.BN1221_03482c"/>
<dbReference type="Proteomes" id="UP000044377">
    <property type="component" value="Unassembled WGS sequence"/>
</dbReference>
<proteinExistence type="predicted"/>
<dbReference type="EMBL" id="CGIG01000001">
    <property type="protein sequence ID" value="CPR18926.1"/>
    <property type="molecule type" value="Genomic_DNA"/>
</dbReference>
<evidence type="ECO:0000259" key="2">
    <source>
        <dbReference type="Pfam" id="PF13683"/>
    </source>
</evidence>
<dbReference type="PANTHER" id="PTHR47515:SF1">
    <property type="entry name" value="BLR2054 PROTEIN"/>
    <property type="match status" value="1"/>
</dbReference>
<dbReference type="Pfam" id="PF13683">
    <property type="entry name" value="rve_3"/>
    <property type="match status" value="1"/>
</dbReference>
<accession>A0A0G4JYN3</accession>
<name>A0A0G4JYN3_9GAMM</name>
<evidence type="ECO:0000313" key="3">
    <source>
        <dbReference type="EMBL" id="CPR18926.1"/>
    </source>
</evidence>
<dbReference type="SUPFAM" id="SSF53098">
    <property type="entry name" value="Ribonuclease H-like"/>
    <property type="match status" value="1"/>
</dbReference>
<evidence type="ECO:0000313" key="4">
    <source>
        <dbReference type="Proteomes" id="UP000044377"/>
    </source>
</evidence>
<evidence type="ECO:0000256" key="1">
    <source>
        <dbReference type="SAM" id="MobiDB-lite"/>
    </source>
</evidence>
<dbReference type="InterPro" id="IPR001584">
    <property type="entry name" value="Integrase_cat-core"/>
</dbReference>
<reference evidence="4" key="1">
    <citation type="submission" date="2015-01" db="EMBL/GenBank/DDBJ databases">
        <authorList>
            <person name="Paterson Steve"/>
        </authorList>
    </citation>
    <scope>NUCLEOTIDE SEQUENCE [LARGE SCALE GENOMIC DNA]</scope>
    <source>
        <strain evidence="4">OBR1</strain>
    </source>
</reference>
<gene>
    <name evidence="3" type="ORF">BN1221_03482c</name>
</gene>
<organism evidence="3 4">
    <name type="scientific">Brenneria goodwinii</name>
    <dbReference type="NCBI Taxonomy" id="1109412"/>
    <lineage>
        <taxon>Bacteria</taxon>
        <taxon>Pseudomonadati</taxon>
        <taxon>Pseudomonadota</taxon>
        <taxon>Gammaproteobacteria</taxon>
        <taxon>Enterobacterales</taxon>
        <taxon>Pectobacteriaceae</taxon>
        <taxon>Brenneria</taxon>
    </lineage>
</organism>
<protein>
    <submittedName>
        <fullName evidence="3">Mobile element protein</fullName>
    </submittedName>
</protein>
<dbReference type="InterPro" id="IPR012337">
    <property type="entry name" value="RNaseH-like_sf"/>
</dbReference>
<sequence>MHWFLSLEDAQEKIEHWRQEYNQYRPHSSLNNQTPAEFIRSLQTGPDL</sequence>
<dbReference type="AlphaFoldDB" id="A0A0G4JYN3"/>